<dbReference type="CTD" id="39321"/>
<dbReference type="GeneID" id="117644909"/>
<evidence type="ECO:0000256" key="1">
    <source>
        <dbReference type="ARBA" id="ARBA00004589"/>
    </source>
</evidence>
<keyword evidence="3" id="KW-0812">Transmembrane</keyword>
<evidence type="ECO:0000256" key="7">
    <source>
        <dbReference type="ARBA" id="ARBA00023180"/>
    </source>
</evidence>
<keyword evidence="8" id="KW-0449">Lipoprotein</keyword>
<dbReference type="InParanoid" id="A0A6P8YKW8"/>
<feature type="signal peptide" evidence="9">
    <location>
        <begin position="1"/>
        <end position="19"/>
    </location>
</feature>
<dbReference type="InterPro" id="IPR031424">
    <property type="entry name" value="QVR-like"/>
</dbReference>
<protein>
    <submittedName>
        <fullName evidence="11">Uncharacterized protein LOC117644909</fullName>
    </submittedName>
</protein>
<dbReference type="PANTHER" id="PTHR33562">
    <property type="entry name" value="ATILLA, ISOFORM B-RELATED-RELATED"/>
    <property type="match status" value="1"/>
</dbReference>
<reference evidence="11" key="1">
    <citation type="submission" date="2025-08" db="UniProtKB">
        <authorList>
            <consortium name="RefSeq"/>
        </authorList>
    </citation>
    <scope>IDENTIFICATION</scope>
    <source>
        <tissue evidence="11">Total insect</tissue>
    </source>
</reference>
<dbReference type="PANTHER" id="PTHR33562:SF28">
    <property type="entry name" value="PROTEIN QUIVER"/>
    <property type="match status" value="1"/>
</dbReference>
<dbReference type="FunCoup" id="A0A6P8YKW8">
    <property type="interactions" value="6"/>
</dbReference>
<dbReference type="GO" id="GO:0098552">
    <property type="term" value="C:side of membrane"/>
    <property type="evidence" value="ECO:0007669"/>
    <property type="project" value="UniProtKB-KW"/>
</dbReference>
<dbReference type="KEGG" id="tpal:117644909"/>
<evidence type="ECO:0000256" key="4">
    <source>
        <dbReference type="ARBA" id="ARBA00022729"/>
    </source>
</evidence>
<evidence type="ECO:0000256" key="3">
    <source>
        <dbReference type="ARBA" id="ARBA00022692"/>
    </source>
</evidence>
<dbReference type="GO" id="GO:0032222">
    <property type="term" value="P:regulation of synaptic transmission, cholinergic"/>
    <property type="evidence" value="ECO:0007669"/>
    <property type="project" value="InterPro"/>
</dbReference>
<evidence type="ECO:0000256" key="8">
    <source>
        <dbReference type="ARBA" id="ARBA00023288"/>
    </source>
</evidence>
<sequence>MRIILYFASTIFLASQCMGLGILGLYCYRCVSTHPGCSTPFNWLWYWGEQCPEYDDKCVKIVERKGAEEIITRDCLSVLRSIRTDIPADHYEGCRPAAKDIRLGHYVNNSIKELDIHHDHYDSTNWCFCYFDNRCNSASSIMPSLLAVTIPLFMTWLCSL</sequence>
<keyword evidence="6" id="KW-0472">Membrane</keyword>
<keyword evidence="2" id="KW-0336">GPI-anchor</keyword>
<evidence type="ECO:0000256" key="2">
    <source>
        <dbReference type="ARBA" id="ARBA00022622"/>
    </source>
</evidence>
<dbReference type="Proteomes" id="UP000515158">
    <property type="component" value="Unplaced"/>
</dbReference>
<keyword evidence="5" id="KW-1133">Transmembrane helix</keyword>
<name>A0A6P8YKW8_THRPL</name>
<evidence type="ECO:0000256" key="6">
    <source>
        <dbReference type="ARBA" id="ARBA00023136"/>
    </source>
</evidence>
<feature type="chain" id="PRO_5028071521" evidence="9">
    <location>
        <begin position="20"/>
        <end position="160"/>
    </location>
</feature>
<dbReference type="OrthoDB" id="6249205at2759"/>
<organism evidence="11">
    <name type="scientific">Thrips palmi</name>
    <name type="common">Melon thrips</name>
    <dbReference type="NCBI Taxonomy" id="161013"/>
    <lineage>
        <taxon>Eukaryota</taxon>
        <taxon>Metazoa</taxon>
        <taxon>Ecdysozoa</taxon>
        <taxon>Arthropoda</taxon>
        <taxon>Hexapoda</taxon>
        <taxon>Insecta</taxon>
        <taxon>Pterygota</taxon>
        <taxon>Neoptera</taxon>
        <taxon>Paraneoptera</taxon>
        <taxon>Thysanoptera</taxon>
        <taxon>Terebrantia</taxon>
        <taxon>Thripoidea</taxon>
        <taxon>Thripidae</taxon>
        <taxon>Thrips</taxon>
    </lineage>
</organism>
<dbReference type="AlphaFoldDB" id="A0A6P8YKW8"/>
<accession>A0A6P8YKW8</accession>
<dbReference type="GO" id="GO:0030431">
    <property type="term" value="P:sleep"/>
    <property type="evidence" value="ECO:0007669"/>
    <property type="project" value="InterPro"/>
</dbReference>
<dbReference type="RefSeq" id="XP_034240513.1">
    <property type="nucleotide sequence ID" value="XM_034384622.1"/>
</dbReference>
<dbReference type="InterPro" id="IPR050975">
    <property type="entry name" value="Sleep_regulator"/>
</dbReference>
<evidence type="ECO:0000313" key="11">
    <source>
        <dbReference type="RefSeq" id="XP_034240513.1"/>
    </source>
</evidence>
<evidence type="ECO:0000313" key="10">
    <source>
        <dbReference type="Proteomes" id="UP000515158"/>
    </source>
</evidence>
<keyword evidence="4 9" id="KW-0732">Signal</keyword>
<proteinExistence type="predicted"/>
<evidence type="ECO:0000256" key="5">
    <source>
        <dbReference type="ARBA" id="ARBA00022989"/>
    </source>
</evidence>
<evidence type="ECO:0000256" key="9">
    <source>
        <dbReference type="SAM" id="SignalP"/>
    </source>
</evidence>
<keyword evidence="7" id="KW-0325">Glycoprotein</keyword>
<gene>
    <name evidence="11" type="primary">LOC117644909</name>
</gene>
<dbReference type="Pfam" id="PF17064">
    <property type="entry name" value="QVR"/>
    <property type="match status" value="1"/>
</dbReference>
<dbReference type="CDD" id="cd23591">
    <property type="entry name" value="TFP_LU_ECD_Crim"/>
    <property type="match status" value="1"/>
</dbReference>
<comment type="subcellular location">
    <subcellularLocation>
        <location evidence="1">Membrane</location>
        <topology evidence="1">Lipid-anchor</topology>
        <topology evidence="1">GPI-anchor</topology>
    </subcellularLocation>
</comment>
<keyword evidence="10" id="KW-1185">Reference proteome</keyword>